<dbReference type="EMBL" id="CP030120">
    <property type="protein sequence ID" value="QDL12845.1"/>
    <property type="molecule type" value="Genomic_DNA"/>
</dbReference>
<keyword evidence="2" id="KW-0614">Plasmid</keyword>
<organism evidence="2 3">
    <name type="scientific">Brasilonema sennae CENA114</name>
    <dbReference type="NCBI Taxonomy" id="415709"/>
    <lineage>
        <taxon>Bacteria</taxon>
        <taxon>Bacillati</taxon>
        <taxon>Cyanobacteriota</taxon>
        <taxon>Cyanophyceae</taxon>
        <taxon>Nostocales</taxon>
        <taxon>Scytonemataceae</taxon>
        <taxon>Brasilonema</taxon>
        <taxon>Bromeliae group (in: Brasilonema)</taxon>
    </lineage>
</organism>
<evidence type="ECO:0000313" key="3">
    <source>
        <dbReference type="Proteomes" id="UP000503129"/>
    </source>
</evidence>
<dbReference type="Proteomes" id="UP000503129">
    <property type="component" value="Plasmid pBOCT2"/>
</dbReference>
<accession>A0A856MN33</accession>
<protein>
    <submittedName>
        <fullName evidence="2">Uncharacterized protein</fullName>
    </submittedName>
</protein>
<evidence type="ECO:0000256" key="1">
    <source>
        <dbReference type="SAM" id="Phobius"/>
    </source>
</evidence>
<evidence type="ECO:0000313" key="2">
    <source>
        <dbReference type="EMBL" id="QDL12845.1"/>
    </source>
</evidence>
<name>A0A856MN33_9CYAN</name>
<reference evidence="2 3" key="1">
    <citation type="submission" date="2018-06" db="EMBL/GenBank/DDBJ databases">
        <title>Comparative genomics of Brasilonema spp. strains.</title>
        <authorList>
            <person name="Alvarenga D.O."/>
            <person name="Fiore M.F."/>
            <person name="Varani A.M."/>
        </authorList>
    </citation>
    <scope>NUCLEOTIDE SEQUENCE [LARGE SCALE GENOMIC DNA]</scope>
    <source>
        <strain evidence="2 3">CENA114</strain>
        <plasmid evidence="3">pboct2</plasmid>
    </source>
</reference>
<feature type="transmembrane region" description="Helical" evidence="1">
    <location>
        <begin position="6"/>
        <end position="29"/>
    </location>
</feature>
<dbReference type="KEGG" id="bsen:DP114_34525"/>
<keyword evidence="1" id="KW-0812">Transmembrane</keyword>
<keyword evidence="3" id="KW-1185">Reference proteome</keyword>
<keyword evidence="1" id="KW-1133">Transmembrane helix</keyword>
<gene>
    <name evidence="2" type="ORF">DP114_34525</name>
</gene>
<sequence length="249" mass="28255">MLQNSYIVWEGASLINGSPIVLILTGFVFHTSNRKTGRLIQSWILQQEFVPTDAAKNGLDIGICGNCPLKLSHSGSCYVNLLPTNNIYRKYATGTYPKFSTHEIEVLKRYRYPIRIGSYGDPTAIPIEVWEPIIFASQKYTGYTHQWRYCDTRWQQYLMASVESEAEAKEAQIRGWRTFRITAPNAPLMSNEILCRNTEDDRIQCENCLLCDGVSSKPNIGDRVHGLNWKVSNFEKYINSTAVSAGNGR</sequence>
<dbReference type="AlphaFoldDB" id="A0A856MN33"/>
<proteinExistence type="predicted"/>
<dbReference type="RefSeq" id="WP_169264870.1">
    <property type="nucleotide sequence ID" value="NZ_CAWOXK010000003.1"/>
</dbReference>
<keyword evidence="1" id="KW-0472">Membrane</keyword>
<geneLocation type="plasmid" evidence="3">
    <name>pboct2</name>
</geneLocation>